<keyword evidence="2" id="KW-0547">Nucleotide-binding</keyword>
<dbReference type="EMBL" id="JABZMK010000120">
    <property type="protein sequence ID" value="MBF1130183.1"/>
    <property type="molecule type" value="Genomic_DNA"/>
</dbReference>
<dbReference type="PROSITE" id="PS00662">
    <property type="entry name" value="T2SP_E"/>
    <property type="match status" value="1"/>
</dbReference>
<organism evidence="5 6">
    <name type="scientific">Dialister invisus</name>
    <dbReference type="NCBI Taxonomy" id="218538"/>
    <lineage>
        <taxon>Bacteria</taxon>
        <taxon>Bacillati</taxon>
        <taxon>Bacillota</taxon>
        <taxon>Negativicutes</taxon>
        <taxon>Veillonellales</taxon>
        <taxon>Veillonellaceae</taxon>
        <taxon>Dialister</taxon>
    </lineage>
</organism>
<keyword evidence="3" id="KW-0067">ATP-binding</keyword>
<dbReference type="InterPro" id="IPR027417">
    <property type="entry name" value="P-loop_NTPase"/>
</dbReference>
<evidence type="ECO:0000313" key="6">
    <source>
        <dbReference type="Proteomes" id="UP000757890"/>
    </source>
</evidence>
<dbReference type="GO" id="GO:0016887">
    <property type="term" value="F:ATP hydrolysis activity"/>
    <property type="evidence" value="ECO:0007669"/>
    <property type="project" value="TreeGrafter"/>
</dbReference>
<feature type="non-terminal residue" evidence="5">
    <location>
        <position position="1"/>
    </location>
</feature>
<dbReference type="CDD" id="cd01129">
    <property type="entry name" value="PulE-GspE-like"/>
    <property type="match status" value="1"/>
</dbReference>
<accession>A0A930BBS8</accession>
<evidence type="ECO:0000256" key="1">
    <source>
        <dbReference type="ARBA" id="ARBA00006611"/>
    </source>
</evidence>
<comment type="caution">
    <text evidence="5">The sequence shown here is derived from an EMBL/GenBank/DDBJ whole genome shotgun (WGS) entry which is preliminary data.</text>
</comment>
<feature type="domain" description="Bacterial type II secretion system protein E" evidence="4">
    <location>
        <begin position="77"/>
        <end position="91"/>
    </location>
</feature>
<evidence type="ECO:0000256" key="2">
    <source>
        <dbReference type="ARBA" id="ARBA00022741"/>
    </source>
</evidence>
<comment type="similarity">
    <text evidence="1">Belongs to the GSP E family.</text>
</comment>
<dbReference type="PANTHER" id="PTHR30258">
    <property type="entry name" value="TYPE II SECRETION SYSTEM PROTEIN GSPE-RELATED"/>
    <property type="match status" value="1"/>
</dbReference>
<name>A0A930BBS8_9FIRM</name>
<dbReference type="PANTHER" id="PTHR30258:SF3">
    <property type="entry name" value="SLL1921 PROTEIN"/>
    <property type="match status" value="1"/>
</dbReference>
<dbReference type="Pfam" id="PF00437">
    <property type="entry name" value="T2SSE"/>
    <property type="match status" value="1"/>
</dbReference>
<dbReference type="AlphaFoldDB" id="A0A930BBS8"/>
<gene>
    <name evidence="5" type="primary">tadA</name>
    <name evidence="5" type="ORF">HXL70_09140</name>
</gene>
<protein>
    <submittedName>
        <fullName evidence="5">Flp pilus assembly complex ATPase component TadA</fullName>
    </submittedName>
</protein>
<dbReference type="InterPro" id="IPR001482">
    <property type="entry name" value="T2SS/T4SS_dom"/>
</dbReference>
<reference evidence="5" key="1">
    <citation type="submission" date="2020-04" db="EMBL/GenBank/DDBJ databases">
        <title>Deep metagenomics examines the oral microbiome during advanced dental caries in children, revealing novel taxa and co-occurrences with host molecules.</title>
        <authorList>
            <person name="Baker J.L."/>
            <person name="Morton J.T."/>
            <person name="Dinis M."/>
            <person name="Alvarez R."/>
            <person name="Tran N.C."/>
            <person name="Knight R."/>
            <person name="Edlund A."/>
        </authorList>
    </citation>
    <scope>NUCLEOTIDE SEQUENCE</scope>
    <source>
        <strain evidence="5">JCVI_32_bin.14</strain>
    </source>
</reference>
<dbReference type="GO" id="GO:0005886">
    <property type="term" value="C:plasma membrane"/>
    <property type="evidence" value="ECO:0007669"/>
    <property type="project" value="TreeGrafter"/>
</dbReference>
<dbReference type="Gene3D" id="3.40.50.300">
    <property type="entry name" value="P-loop containing nucleotide triphosphate hydrolases"/>
    <property type="match status" value="1"/>
</dbReference>
<dbReference type="Proteomes" id="UP000757890">
    <property type="component" value="Unassembled WGS sequence"/>
</dbReference>
<evidence type="ECO:0000256" key="3">
    <source>
        <dbReference type="ARBA" id="ARBA00022840"/>
    </source>
</evidence>
<sequence>KIFRTKIGKKSGMILTTGPTGSGKTSTLYAALKLVCRPEISVISVEDPVEYRIPGITQVEVNEKAGLTFEKGLRSLVRQDPDVVMIGEIRDRETAEIAVHAALTGHLVLSTLHTNDAVSAPVRLTDMGIPPYLLSASLSLIISQRLVKKLCPACRKEMVITGEMTEEKLFPEAFIGRRAYMAKGCDHCRGKGADGRTGVFEMLEIGKEERRLLHENAAAEEFSECMRKQGQYSLKESLLRLMESGAVPPEEAALLWE</sequence>
<dbReference type="GO" id="GO:0005524">
    <property type="term" value="F:ATP binding"/>
    <property type="evidence" value="ECO:0007669"/>
    <property type="project" value="UniProtKB-KW"/>
</dbReference>
<proteinExistence type="inferred from homology"/>
<evidence type="ECO:0000313" key="5">
    <source>
        <dbReference type="EMBL" id="MBF1130183.1"/>
    </source>
</evidence>
<dbReference type="SUPFAM" id="SSF52540">
    <property type="entry name" value="P-loop containing nucleoside triphosphate hydrolases"/>
    <property type="match status" value="1"/>
</dbReference>
<evidence type="ECO:0000259" key="4">
    <source>
        <dbReference type="PROSITE" id="PS00662"/>
    </source>
</evidence>